<dbReference type="InterPro" id="IPR033116">
    <property type="entry name" value="TRYPSIN_SER"/>
</dbReference>
<keyword evidence="3" id="KW-0732">Signal</keyword>
<evidence type="ECO:0000256" key="4">
    <source>
        <dbReference type="ARBA" id="ARBA00023157"/>
    </source>
</evidence>
<dbReference type="Pfam" id="PF00089">
    <property type="entry name" value="Trypsin"/>
    <property type="match status" value="1"/>
</dbReference>
<dbReference type="OrthoDB" id="6339452at2759"/>
<evidence type="ECO:0000256" key="2">
    <source>
        <dbReference type="ARBA" id="ARBA00022525"/>
    </source>
</evidence>
<dbReference type="InterPro" id="IPR001254">
    <property type="entry name" value="Trypsin_dom"/>
</dbReference>
<dbReference type="PROSITE" id="PS00135">
    <property type="entry name" value="TRYPSIN_SER"/>
    <property type="match status" value="1"/>
</dbReference>
<dbReference type="PANTHER" id="PTHR24252">
    <property type="entry name" value="ACROSIN-RELATED"/>
    <property type="match status" value="1"/>
</dbReference>
<comment type="subcellular location">
    <subcellularLocation>
        <location evidence="1">Secreted</location>
    </subcellularLocation>
</comment>
<dbReference type="GO" id="GO:0005576">
    <property type="term" value="C:extracellular region"/>
    <property type="evidence" value="ECO:0007669"/>
    <property type="project" value="UniProtKB-SubCell"/>
</dbReference>
<name>A0A0T6BG00_9SCAR</name>
<dbReference type="AlphaFoldDB" id="A0A0T6BG00"/>
<dbReference type="GO" id="GO:0006508">
    <property type="term" value="P:proteolysis"/>
    <property type="evidence" value="ECO:0007669"/>
    <property type="project" value="UniProtKB-KW"/>
</dbReference>
<accession>A0A0T6BG00</accession>
<evidence type="ECO:0000313" key="8">
    <source>
        <dbReference type="EMBL" id="KRT86280.1"/>
    </source>
</evidence>
<evidence type="ECO:0000313" key="9">
    <source>
        <dbReference type="Proteomes" id="UP000051574"/>
    </source>
</evidence>
<evidence type="ECO:0000259" key="7">
    <source>
        <dbReference type="PROSITE" id="PS50240"/>
    </source>
</evidence>
<dbReference type="InterPro" id="IPR018114">
    <property type="entry name" value="TRYPSIN_HIS"/>
</dbReference>
<keyword evidence="6" id="KW-0720">Serine protease</keyword>
<dbReference type="SUPFAM" id="SSF50494">
    <property type="entry name" value="Trypsin-like serine proteases"/>
    <property type="match status" value="1"/>
</dbReference>
<keyword evidence="6" id="KW-0378">Hydrolase</keyword>
<sequence>ASRFEYPHMALLGYGERSDIKWLCGGSIISEKFIITAAHCIDTRRNKVKYVAVGAYSLYYIDSDDNIQRFEVKETYVHQEYNGRDHYNDIGLIQIDGNLRFHFGVRPACLHNSIDLPEMFTISGWGSLENGGESADILQKAEVVQESNKNCRRIYRRRPRLPHGIKEDTQICARGRGNQLADTCQGDSGGPLQIKMPTLNIYTIVGITSFGIRCGITAS</sequence>
<dbReference type="InterPro" id="IPR009003">
    <property type="entry name" value="Peptidase_S1_PA"/>
</dbReference>
<dbReference type="PROSITE" id="PS50240">
    <property type="entry name" value="TRYPSIN_DOM"/>
    <property type="match status" value="1"/>
</dbReference>
<dbReference type="GO" id="GO:0004252">
    <property type="term" value="F:serine-type endopeptidase activity"/>
    <property type="evidence" value="ECO:0007669"/>
    <property type="project" value="InterPro"/>
</dbReference>
<keyword evidence="9" id="KW-1185">Reference proteome</keyword>
<feature type="domain" description="Peptidase S1" evidence="7">
    <location>
        <begin position="1"/>
        <end position="219"/>
    </location>
</feature>
<comment type="caution">
    <text evidence="8">The sequence shown here is derived from an EMBL/GenBank/DDBJ whole genome shotgun (WGS) entry which is preliminary data.</text>
</comment>
<evidence type="ECO:0000256" key="3">
    <source>
        <dbReference type="ARBA" id="ARBA00022729"/>
    </source>
</evidence>
<keyword evidence="5" id="KW-0325">Glycoprotein</keyword>
<protein>
    <submittedName>
        <fullName evidence="8">Trypsin</fullName>
    </submittedName>
</protein>
<gene>
    <name evidence="8" type="ORF">AMK59_1444</name>
</gene>
<feature type="non-terminal residue" evidence="8">
    <location>
        <position position="219"/>
    </location>
</feature>
<dbReference type="EMBL" id="LJIG01000660">
    <property type="protein sequence ID" value="KRT86280.1"/>
    <property type="molecule type" value="Genomic_DNA"/>
</dbReference>
<dbReference type="InterPro" id="IPR001314">
    <property type="entry name" value="Peptidase_S1A"/>
</dbReference>
<proteinExistence type="predicted"/>
<dbReference type="Proteomes" id="UP000051574">
    <property type="component" value="Unassembled WGS sequence"/>
</dbReference>
<dbReference type="PANTHER" id="PTHR24252:SF7">
    <property type="entry name" value="HYALIN"/>
    <property type="match status" value="1"/>
</dbReference>
<feature type="non-terminal residue" evidence="8">
    <location>
        <position position="1"/>
    </location>
</feature>
<dbReference type="FunFam" id="2.40.10.10:FF:000068">
    <property type="entry name" value="transmembrane protease serine 2"/>
    <property type="match status" value="1"/>
</dbReference>
<evidence type="ECO:0000256" key="1">
    <source>
        <dbReference type="ARBA" id="ARBA00004613"/>
    </source>
</evidence>
<dbReference type="PROSITE" id="PS00134">
    <property type="entry name" value="TRYPSIN_HIS"/>
    <property type="match status" value="1"/>
</dbReference>
<evidence type="ECO:0000256" key="5">
    <source>
        <dbReference type="ARBA" id="ARBA00023180"/>
    </source>
</evidence>
<organism evidence="8 9">
    <name type="scientific">Oryctes borbonicus</name>
    <dbReference type="NCBI Taxonomy" id="1629725"/>
    <lineage>
        <taxon>Eukaryota</taxon>
        <taxon>Metazoa</taxon>
        <taxon>Ecdysozoa</taxon>
        <taxon>Arthropoda</taxon>
        <taxon>Hexapoda</taxon>
        <taxon>Insecta</taxon>
        <taxon>Pterygota</taxon>
        <taxon>Neoptera</taxon>
        <taxon>Endopterygota</taxon>
        <taxon>Coleoptera</taxon>
        <taxon>Polyphaga</taxon>
        <taxon>Scarabaeiformia</taxon>
        <taxon>Scarabaeidae</taxon>
        <taxon>Dynastinae</taxon>
        <taxon>Oryctes</taxon>
    </lineage>
</organism>
<dbReference type="FunFam" id="2.40.10.10:FF:000054">
    <property type="entry name" value="Complement C1r subcomponent"/>
    <property type="match status" value="1"/>
</dbReference>
<dbReference type="CDD" id="cd00190">
    <property type="entry name" value="Tryp_SPc"/>
    <property type="match status" value="1"/>
</dbReference>
<keyword evidence="6" id="KW-0645">Protease</keyword>
<keyword evidence="2" id="KW-0964">Secreted</keyword>
<dbReference type="InterPro" id="IPR043504">
    <property type="entry name" value="Peptidase_S1_PA_chymotrypsin"/>
</dbReference>
<evidence type="ECO:0000256" key="6">
    <source>
        <dbReference type="RuleBase" id="RU363034"/>
    </source>
</evidence>
<dbReference type="SMART" id="SM00020">
    <property type="entry name" value="Tryp_SPc"/>
    <property type="match status" value="1"/>
</dbReference>
<reference evidence="8 9" key="1">
    <citation type="submission" date="2015-09" db="EMBL/GenBank/DDBJ databases">
        <title>Draft genome of the scarab beetle Oryctes borbonicus.</title>
        <authorList>
            <person name="Meyer J.M."/>
            <person name="Markov G.V."/>
            <person name="Baskaran P."/>
            <person name="Herrmann M."/>
            <person name="Sommer R.J."/>
            <person name="Roedelsperger C."/>
        </authorList>
    </citation>
    <scope>NUCLEOTIDE SEQUENCE [LARGE SCALE GENOMIC DNA]</scope>
    <source>
        <strain evidence="8">OB123</strain>
        <tissue evidence="8">Whole animal</tissue>
    </source>
</reference>
<keyword evidence="4" id="KW-1015">Disulfide bond</keyword>
<dbReference type="Gene3D" id="2.40.10.10">
    <property type="entry name" value="Trypsin-like serine proteases"/>
    <property type="match status" value="2"/>
</dbReference>
<dbReference type="PRINTS" id="PR00722">
    <property type="entry name" value="CHYMOTRYPSIN"/>
</dbReference>